<dbReference type="RefSeq" id="WP_002615695.1">
    <property type="nucleotide sequence ID" value="NC_014623.1"/>
</dbReference>
<dbReference type="EMBL" id="AAMD01000093">
    <property type="protein sequence ID" value="EAU65099.1"/>
    <property type="molecule type" value="Genomic_DNA"/>
</dbReference>
<accession>Q08X86</accession>
<evidence type="ECO:0000313" key="2">
    <source>
        <dbReference type="EMBL" id="ADO75902.1"/>
    </source>
</evidence>
<dbReference type="Proteomes" id="UP000032702">
    <property type="component" value="Unassembled WGS sequence"/>
</dbReference>
<dbReference type="AlphaFoldDB" id="Q08X86"/>
<evidence type="ECO:0000313" key="3">
    <source>
        <dbReference type="EMBL" id="EAU65099.1"/>
    </source>
</evidence>
<evidence type="ECO:0000256" key="1">
    <source>
        <dbReference type="SAM" id="MobiDB-lite"/>
    </source>
</evidence>
<keyword evidence="4" id="KW-1185">Reference proteome</keyword>
<dbReference type="STRING" id="378806.STAUR_8147"/>
<dbReference type="KEGG" id="sur:STAUR_8147"/>
<dbReference type="Proteomes" id="UP000001351">
    <property type="component" value="Chromosome"/>
</dbReference>
<sequence>MVAILEYGTGLAANEVQRRWEEPLPKLNPAWFLDTLANFDCVAVVQVKKKQLIEQEMKQITKYLEFNTLRMSGEIVALHLFPKEEKPQATNANTSKQPTLWDTAHTTSKKIQKGEEKGTWVLRELCTAAQSVSCVSPFAKDLLTKATTHFKGQLRAVDLTTTFVPLVGGSWYVYTDYRLLKQGVKLADDTLYYDPHRMSMPGAKKPTASCTFVGIKYLEILSGAGSPDRTVLCQLLDYPCDILNPGLHWPTRYWFMVACLAESTRHHEWHLLARIAIDLYGQGLLPWRTLVCEELWAPQTLDSVNAMHFYKAHGEPRHDNWRYVQRCIALIVTWMMTKHEAEAPDTGFEEWLHENLATKLAALAASVDKTYWTHVPDLSTYQFQIAPPPLVPGGAPSKPKTGLALFKERIAQAEEEAMRKRQEALVVTLQSAVRGFLARQQLATLSAAQQTPNGPPPPHTNENPQ</sequence>
<proteinExistence type="predicted"/>
<evidence type="ECO:0000313" key="4">
    <source>
        <dbReference type="Proteomes" id="UP000001351"/>
    </source>
</evidence>
<evidence type="ECO:0000313" key="5">
    <source>
        <dbReference type="Proteomes" id="UP000032702"/>
    </source>
</evidence>
<organism evidence="3 5">
    <name type="scientific">Stigmatella aurantiaca (strain DW4/3-1)</name>
    <dbReference type="NCBI Taxonomy" id="378806"/>
    <lineage>
        <taxon>Bacteria</taxon>
        <taxon>Pseudomonadati</taxon>
        <taxon>Myxococcota</taxon>
        <taxon>Myxococcia</taxon>
        <taxon>Myxococcales</taxon>
        <taxon>Cystobacterineae</taxon>
        <taxon>Archangiaceae</taxon>
        <taxon>Stigmatella</taxon>
    </lineage>
</organism>
<dbReference type="HOGENOM" id="CLU_587809_0_0_7"/>
<protein>
    <submittedName>
        <fullName evidence="3">IQ calmodulin-binding motif domain protein</fullName>
    </submittedName>
</protein>
<name>Q08X86_STIAD</name>
<feature type="region of interest" description="Disordered" evidence="1">
    <location>
        <begin position="444"/>
        <end position="465"/>
    </location>
</feature>
<reference evidence="3 5" key="1">
    <citation type="submission" date="2006-04" db="EMBL/GenBank/DDBJ databases">
        <authorList>
            <person name="Nierman W.C."/>
        </authorList>
    </citation>
    <scope>NUCLEOTIDE SEQUENCE [LARGE SCALE GENOMIC DNA]</scope>
    <source>
        <strain evidence="3 5">DW4/3-1</strain>
    </source>
</reference>
<reference evidence="2 4" key="2">
    <citation type="journal article" date="2011" name="Mol. Biol. Evol.">
        <title>Comparative genomic analysis of fruiting body formation in Myxococcales.</title>
        <authorList>
            <person name="Huntley S."/>
            <person name="Hamann N."/>
            <person name="Wegener-Feldbrugge S."/>
            <person name="Treuner-Lange A."/>
            <person name="Kube M."/>
            <person name="Reinhardt R."/>
            <person name="Klages S."/>
            <person name="Muller R."/>
            <person name="Ronning C.M."/>
            <person name="Nierman W.C."/>
            <person name="Sogaard-Andersen L."/>
        </authorList>
    </citation>
    <scope>NUCLEOTIDE SEQUENCE [LARGE SCALE GENOMIC DNA]</scope>
    <source>
        <strain evidence="2 4">DW4/3-1</strain>
    </source>
</reference>
<gene>
    <name evidence="2" type="ordered locus">STAUR_8147</name>
    <name evidence="3" type="ORF">STIAU_3258</name>
</gene>
<dbReference type="PROSITE" id="PS50096">
    <property type="entry name" value="IQ"/>
    <property type="match status" value="1"/>
</dbReference>
<dbReference type="EMBL" id="CP002271">
    <property type="protein sequence ID" value="ADO75902.1"/>
    <property type="molecule type" value="Genomic_DNA"/>
</dbReference>